<name>A0A0E9Q734_ANGAN</name>
<dbReference type="EMBL" id="GBXM01096422">
    <property type="protein sequence ID" value="JAH12155.1"/>
    <property type="molecule type" value="Transcribed_RNA"/>
</dbReference>
<organism evidence="2">
    <name type="scientific">Anguilla anguilla</name>
    <name type="common">European freshwater eel</name>
    <name type="synonym">Muraena anguilla</name>
    <dbReference type="NCBI Taxonomy" id="7936"/>
    <lineage>
        <taxon>Eukaryota</taxon>
        <taxon>Metazoa</taxon>
        <taxon>Chordata</taxon>
        <taxon>Craniata</taxon>
        <taxon>Vertebrata</taxon>
        <taxon>Euteleostomi</taxon>
        <taxon>Actinopterygii</taxon>
        <taxon>Neopterygii</taxon>
        <taxon>Teleostei</taxon>
        <taxon>Anguilliformes</taxon>
        <taxon>Anguillidae</taxon>
        <taxon>Anguilla</taxon>
    </lineage>
</organism>
<protein>
    <submittedName>
        <fullName evidence="2">Uncharacterized protein</fullName>
    </submittedName>
</protein>
<feature type="region of interest" description="Disordered" evidence="1">
    <location>
        <begin position="17"/>
        <end position="47"/>
    </location>
</feature>
<reference evidence="2" key="1">
    <citation type="submission" date="2014-11" db="EMBL/GenBank/DDBJ databases">
        <authorList>
            <person name="Amaro Gonzalez C."/>
        </authorList>
    </citation>
    <scope>NUCLEOTIDE SEQUENCE</scope>
</reference>
<proteinExistence type="predicted"/>
<evidence type="ECO:0000256" key="1">
    <source>
        <dbReference type="SAM" id="MobiDB-lite"/>
    </source>
</evidence>
<feature type="compositionally biased region" description="Polar residues" evidence="1">
    <location>
        <begin position="17"/>
        <end position="28"/>
    </location>
</feature>
<sequence length="90" mass="10179">MVAMVLLAFKYDTLSSLNDQKPSSQLDQPHSLENRSVSTGRKKKNKQDCNNTVSAAFYGCNYSELVASLRLYGNYARMNRGVERKAQAWL</sequence>
<accession>A0A0E9Q734</accession>
<evidence type="ECO:0000313" key="2">
    <source>
        <dbReference type="EMBL" id="JAH12155.1"/>
    </source>
</evidence>
<dbReference type="AlphaFoldDB" id="A0A0E9Q734"/>
<reference evidence="2" key="2">
    <citation type="journal article" date="2015" name="Fish Shellfish Immunol.">
        <title>Early steps in the European eel (Anguilla anguilla)-Vibrio vulnificus interaction in the gills: Role of the RtxA13 toxin.</title>
        <authorList>
            <person name="Callol A."/>
            <person name="Pajuelo D."/>
            <person name="Ebbesson L."/>
            <person name="Teles M."/>
            <person name="MacKenzie S."/>
            <person name="Amaro C."/>
        </authorList>
    </citation>
    <scope>NUCLEOTIDE SEQUENCE</scope>
</reference>